<dbReference type="InterPro" id="IPR013020">
    <property type="entry name" value="Rad3/Chl1-like"/>
</dbReference>
<evidence type="ECO:0000256" key="2">
    <source>
        <dbReference type="ARBA" id="ARBA00022741"/>
    </source>
</evidence>
<dbReference type="Proteomes" id="UP000530660">
    <property type="component" value="Unassembled WGS sequence"/>
</dbReference>
<dbReference type="GO" id="GO:0045910">
    <property type="term" value="P:negative regulation of DNA recombination"/>
    <property type="evidence" value="ECO:0007669"/>
    <property type="project" value="TreeGrafter"/>
</dbReference>
<evidence type="ECO:0000256" key="6">
    <source>
        <dbReference type="ARBA" id="ARBA00023004"/>
    </source>
</evidence>
<accession>A0A7J7IQ85</accession>
<evidence type="ECO:0000256" key="12">
    <source>
        <dbReference type="SAM" id="MobiDB-lite"/>
    </source>
</evidence>
<keyword evidence="8" id="KW-0238">DNA-binding</keyword>
<dbReference type="Pfam" id="PF06733">
    <property type="entry name" value="DEAD_2"/>
    <property type="match status" value="1"/>
</dbReference>
<dbReference type="GO" id="GO:0005634">
    <property type="term" value="C:nucleus"/>
    <property type="evidence" value="ECO:0007669"/>
    <property type="project" value="TreeGrafter"/>
</dbReference>
<feature type="compositionally biased region" description="Polar residues" evidence="12">
    <location>
        <begin position="329"/>
        <end position="339"/>
    </location>
</feature>
<dbReference type="GO" id="GO:0051536">
    <property type="term" value="F:iron-sulfur cluster binding"/>
    <property type="evidence" value="ECO:0007669"/>
    <property type="project" value="UniProtKB-KW"/>
</dbReference>
<dbReference type="InterPro" id="IPR006555">
    <property type="entry name" value="ATP-dep_Helicase_C"/>
</dbReference>
<keyword evidence="3" id="KW-0378">Hydrolase</keyword>
<dbReference type="InterPro" id="IPR010614">
    <property type="entry name" value="RAD3-like_helicase_DEAD"/>
</dbReference>
<feature type="region of interest" description="Disordered" evidence="12">
    <location>
        <begin position="807"/>
        <end position="826"/>
    </location>
</feature>
<dbReference type="PANTHER" id="PTHR11472:SF34">
    <property type="entry name" value="REGULATOR OF TELOMERE ELONGATION HELICASE 1"/>
    <property type="match status" value="1"/>
</dbReference>
<feature type="region of interest" description="Disordered" evidence="12">
    <location>
        <begin position="328"/>
        <end position="384"/>
    </location>
</feature>
<keyword evidence="2" id="KW-0547">Nucleotide-binding</keyword>
<dbReference type="GO" id="GO:0003677">
    <property type="term" value="F:DNA binding"/>
    <property type="evidence" value="ECO:0007669"/>
    <property type="project" value="UniProtKB-KW"/>
</dbReference>
<dbReference type="PROSITE" id="PS51193">
    <property type="entry name" value="HELICASE_ATP_BIND_2"/>
    <property type="match status" value="1"/>
</dbReference>
<keyword evidence="1" id="KW-0479">Metal-binding</keyword>
<dbReference type="SMART" id="SM00491">
    <property type="entry name" value="HELICc2"/>
    <property type="match status" value="1"/>
</dbReference>
<evidence type="ECO:0000256" key="5">
    <source>
        <dbReference type="ARBA" id="ARBA00022840"/>
    </source>
</evidence>
<keyword evidence="7" id="KW-0411">Iron-sulfur</keyword>
<dbReference type="InterPro" id="IPR014013">
    <property type="entry name" value="Helic_SF1/SF2_ATP-bd_DinG/Rad3"/>
</dbReference>
<dbReference type="GO" id="GO:0090657">
    <property type="term" value="P:telomeric loop disassembly"/>
    <property type="evidence" value="ECO:0007669"/>
    <property type="project" value="TreeGrafter"/>
</dbReference>
<dbReference type="OrthoDB" id="19182at2759"/>
<gene>
    <name evidence="14" type="ORF">F1559_003971</name>
</gene>
<dbReference type="NCBIfam" id="TIGR00604">
    <property type="entry name" value="rad3"/>
    <property type="match status" value="1"/>
</dbReference>
<dbReference type="GO" id="GO:0005524">
    <property type="term" value="F:ATP binding"/>
    <property type="evidence" value="ECO:0007669"/>
    <property type="project" value="UniProtKB-KW"/>
</dbReference>
<dbReference type="FunFam" id="3.40.50.300:FF:001352">
    <property type="entry name" value="DNA repair helicase"/>
    <property type="match status" value="1"/>
</dbReference>
<evidence type="ECO:0000256" key="7">
    <source>
        <dbReference type="ARBA" id="ARBA00023014"/>
    </source>
</evidence>
<feature type="region of interest" description="Disordered" evidence="12">
    <location>
        <begin position="248"/>
        <end position="269"/>
    </location>
</feature>
<evidence type="ECO:0000256" key="1">
    <source>
        <dbReference type="ARBA" id="ARBA00022723"/>
    </source>
</evidence>
<feature type="domain" description="Helicase ATP-binding" evidence="13">
    <location>
        <begin position="1"/>
        <end position="145"/>
    </location>
</feature>
<organism evidence="14 15">
    <name type="scientific">Cyanidiococcus yangmingshanensis</name>
    <dbReference type="NCBI Taxonomy" id="2690220"/>
    <lineage>
        <taxon>Eukaryota</taxon>
        <taxon>Rhodophyta</taxon>
        <taxon>Bangiophyceae</taxon>
        <taxon>Cyanidiales</taxon>
        <taxon>Cyanidiaceae</taxon>
        <taxon>Cyanidiococcus</taxon>
    </lineage>
</organism>
<dbReference type="GO" id="GO:0010569">
    <property type="term" value="P:regulation of double-strand break repair via homologous recombination"/>
    <property type="evidence" value="ECO:0007669"/>
    <property type="project" value="TreeGrafter"/>
</dbReference>
<dbReference type="GO" id="GO:0003678">
    <property type="term" value="F:DNA helicase activity"/>
    <property type="evidence" value="ECO:0007669"/>
    <property type="project" value="InterPro"/>
</dbReference>
<dbReference type="AlphaFoldDB" id="A0A7J7IQ85"/>
<reference evidence="14 15" key="1">
    <citation type="journal article" date="2020" name="J. Phycol.">
        <title>Comparative genome analysis reveals Cyanidiococcus gen. nov., a new extremophilic red algal genus sister to Cyanidioschyzon (Cyanidioschyzonaceae, Rhodophyta).</title>
        <authorList>
            <person name="Liu S.-L."/>
            <person name="Chiang Y.-R."/>
            <person name="Yoon H.S."/>
            <person name="Fu H.-Y."/>
        </authorList>
    </citation>
    <scope>NUCLEOTIDE SEQUENCE [LARGE SCALE GENOMIC DNA]</scope>
    <source>
        <strain evidence="14 15">THAL066</strain>
    </source>
</reference>
<dbReference type="GO" id="GO:1904430">
    <property type="term" value="P:negative regulation of t-circle formation"/>
    <property type="evidence" value="ECO:0007669"/>
    <property type="project" value="TreeGrafter"/>
</dbReference>
<dbReference type="InterPro" id="IPR027417">
    <property type="entry name" value="P-loop_NTPase"/>
</dbReference>
<evidence type="ECO:0000256" key="3">
    <source>
        <dbReference type="ARBA" id="ARBA00022801"/>
    </source>
</evidence>
<dbReference type="Pfam" id="PF13307">
    <property type="entry name" value="Helicase_C_2"/>
    <property type="match status" value="1"/>
</dbReference>
<feature type="coiled-coil region" evidence="11">
    <location>
        <begin position="213"/>
        <end position="243"/>
    </location>
</feature>
<feature type="region of interest" description="Disordered" evidence="12">
    <location>
        <begin position="728"/>
        <end position="799"/>
    </location>
</feature>
<keyword evidence="15" id="KW-1185">Reference proteome</keyword>
<keyword evidence="11" id="KW-0175">Coiled coil</keyword>
<evidence type="ECO:0000313" key="14">
    <source>
        <dbReference type="EMBL" id="KAF6004910.1"/>
    </source>
</evidence>
<dbReference type="PANTHER" id="PTHR11472">
    <property type="entry name" value="DNA REPAIR DEAD HELICASE RAD3/XP-D SUBFAMILY MEMBER"/>
    <property type="match status" value="1"/>
</dbReference>
<name>A0A7J7IQ85_9RHOD</name>
<keyword evidence="5" id="KW-0067">ATP-binding</keyword>
<dbReference type="Gene3D" id="3.40.50.300">
    <property type="entry name" value="P-loop containing nucleotide triphosphate hydrolases"/>
    <property type="match status" value="2"/>
</dbReference>
<evidence type="ECO:0000313" key="15">
    <source>
        <dbReference type="Proteomes" id="UP000530660"/>
    </source>
</evidence>
<proteinExistence type="predicted"/>
<comment type="caution">
    <text evidence="14">The sequence shown here is derived from an EMBL/GenBank/DDBJ whole genome shotgun (WGS) entry which is preliminary data.</text>
</comment>
<evidence type="ECO:0000259" key="13">
    <source>
        <dbReference type="PROSITE" id="PS51193"/>
    </source>
</evidence>
<evidence type="ECO:0000256" key="8">
    <source>
        <dbReference type="ARBA" id="ARBA00023125"/>
    </source>
</evidence>
<keyword evidence="10" id="KW-0539">Nucleus</keyword>
<keyword evidence="9" id="KW-0413">Isomerase</keyword>
<evidence type="ECO:0000256" key="9">
    <source>
        <dbReference type="ARBA" id="ARBA00023235"/>
    </source>
</evidence>
<dbReference type="EMBL" id="VWRR01000002">
    <property type="protein sequence ID" value="KAF6004910.1"/>
    <property type="molecule type" value="Genomic_DNA"/>
</dbReference>
<dbReference type="GO" id="GO:0016818">
    <property type="term" value="F:hydrolase activity, acting on acid anhydrides, in phosphorus-containing anhydrides"/>
    <property type="evidence" value="ECO:0007669"/>
    <property type="project" value="InterPro"/>
</dbReference>
<feature type="compositionally biased region" description="Basic and acidic residues" evidence="12">
    <location>
        <begin position="367"/>
        <end position="382"/>
    </location>
</feature>
<evidence type="ECO:0000256" key="4">
    <source>
        <dbReference type="ARBA" id="ARBA00022806"/>
    </source>
</evidence>
<dbReference type="InterPro" id="IPR045028">
    <property type="entry name" value="DinG/Rad3-like"/>
</dbReference>
<evidence type="ECO:0000256" key="10">
    <source>
        <dbReference type="ARBA" id="ARBA00023242"/>
    </source>
</evidence>
<sequence>MQKKPSKKFQMTFISSNQKNVLMAGDVLETSRTWLLTAASERHVLTFSAGRQPRKADILFMPYNYLFDAKCRRSLGLNVEGDIVICDEAHNLESICCDSLSFDFTPVDRQRCVSALQQLARALSCGLLNRDGKDGPNSDQGLQAADIQALLDVLLALEAHISLVCTPHSSVAAEKSNTMEAGNVWLQQRRRLNGIEGVVLPGPSVRSFFRKAVNESETSDERYEQLLRALENAIRALTQLRQRDIDHVSETTEETAAPETIQMESADDDPYAKLRQRHPGAASSNRSMAWTHQVHALEQLSHVLELVWAFGKAETASAFAICVHDPSKGTPSARLSTDPTRLKIPSIDQKRSPATENLFRSSPTALQDRRDPLTRPRQDRPQDTVSPAYTLSFWCLSPGLALREAVSDTYAVLLTSGTLSPMESFASEMSIPFPVRLRNMHVVDPQTQVFAATITHGPRDIRLNSSYANRHNREYVLDLGSALINIARLSPGGMLVFFPSYAVLAQFAETWQTCSFVNAGKQDAAHRPRRAMQATIWDRLNTLKRIYMEPRAAEASQQTIDAYRQWIQSGHDACLLAVCRGRTGEGIDFADEYGRTVVLVGLPFPSTTDPRIILKRDYLERQALELRDQDTTISGRTWYVQQCLRAANQAMGRVIRHAHDFGAILLCDERFRGHWRELPLWLTATPNDPEQPSRPSNVVQTIERFGDLIVGLCAFWRSARISELTANREGKRRKVTAVADGDPPAPLQSRERPGEPLTTPESTWSSERKRLRPAIASQETRSWLERRQPATTVRPSSRHAAHSFASEFETASGTVPNTPPSISAGISGMRGRERVLRHSQPASKAILERIRARVGDRTFTTIFQQMKRYYRAAMTSRQQATKTAEMHQIRGELSRLIGDATDFQQLCLLLGHPVTSNTAAAAKTP</sequence>
<keyword evidence="6" id="KW-0408">Iron</keyword>
<dbReference type="CDD" id="cd18788">
    <property type="entry name" value="SF2_C_XPD"/>
    <property type="match status" value="1"/>
</dbReference>
<dbReference type="GO" id="GO:0046872">
    <property type="term" value="F:metal ion binding"/>
    <property type="evidence" value="ECO:0007669"/>
    <property type="project" value="UniProtKB-KW"/>
</dbReference>
<protein>
    <recommendedName>
        <fullName evidence="13">Helicase ATP-binding domain-containing protein</fullName>
    </recommendedName>
</protein>
<dbReference type="GO" id="GO:0070182">
    <property type="term" value="F:DNA polymerase binding"/>
    <property type="evidence" value="ECO:0007669"/>
    <property type="project" value="TreeGrafter"/>
</dbReference>
<feature type="compositionally biased region" description="Polar residues" evidence="12">
    <location>
        <begin position="354"/>
        <end position="365"/>
    </location>
</feature>
<keyword evidence="4" id="KW-0347">Helicase</keyword>
<evidence type="ECO:0000256" key="11">
    <source>
        <dbReference type="SAM" id="Coils"/>
    </source>
</evidence>
<dbReference type="SUPFAM" id="SSF52540">
    <property type="entry name" value="P-loop containing nucleoside triphosphate hydrolases"/>
    <property type="match status" value="1"/>
</dbReference>